<dbReference type="InterPro" id="IPR002052">
    <property type="entry name" value="DNA_methylase_N6_adenine_CS"/>
</dbReference>
<organism evidence="7 8">
    <name type="scientific">Candidatus Magnetominusculus xianensis</name>
    <dbReference type="NCBI Taxonomy" id="1748249"/>
    <lineage>
        <taxon>Bacteria</taxon>
        <taxon>Pseudomonadati</taxon>
        <taxon>Nitrospirota</taxon>
        <taxon>Nitrospiria</taxon>
        <taxon>Nitrospirales</taxon>
        <taxon>Nitrospiraceae</taxon>
        <taxon>Candidatus Magnetominusculus</taxon>
    </lineage>
</organism>
<keyword evidence="2 7" id="KW-0489">Methyltransferase</keyword>
<dbReference type="RefSeq" id="WP_085053290.1">
    <property type="nucleotide sequence ID" value="NZ_LNQR01000102.1"/>
</dbReference>
<dbReference type="PRINTS" id="PR00508">
    <property type="entry name" value="S21N4MTFRASE"/>
</dbReference>
<accession>A0ABR5SCD7</accession>
<dbReference type="InterPro" id="IPR002941">
    <property type="entry name" value="DNA_methylase_N4/N6"/>
</dbReference>
<dbReference type="InterPro" id="IPR001091">
    <property type="entry name" value="RM_Methyltransferase"/>
</dbReference>
<dbReference type="InterPro" id="IPR007560">
    <property type="entry name" value="Restrct_endonuc_IV_Mrr"/>
</dbReference>
<sequence>MNSLFYGDNLYVLREHIPDVSVDLIYLDPPFNSKADYNILFKEQTGESSGAQITAFEDTWHWNEEAGRTFQNIVDTSPASVVEMMTAFKRFVGLNDMMAYLTMMCVRLVELRRVLKNTGSIYLHCDPTASHYLKILMDAIFGKKNFRNEIVWCYRGAGYPKKDFGRRHDIIFRYCKSSDYIFNLDDVREEYAEATKERFKHYIGNIRNGKDFGTQSLNPLGKQPDDWWQIQPIAPSSGERLGYPTQKPEVLLEKIILASSNADDTVLDPFCGCGTTITAAQKLKRQWIGIDITHLATNLIKKRLKDMFDLEPKKDYLVIGEPEDLTGAEELANQNRYQFQWWALSLINARPYGDKKKGKDTGIDGYIYFNEDMGKVAKCIVSVKSGNVSVKDIRDLGHVMDREQAELGIFITLKEPTRDMNKEAAGKGLYRFTLLNKDYARIQILTIEDLFNGKKPDIPSIYQISTYKKAEAVDHTDERLDF</sequence>
<evidence type="ECO:0000259" key="5">
    <source>
        <dbReference type="Pfam" id="PF01555"/>
    </source>
</evidence>
<keyword evidence="3 7" id="KW-0808">Transferase</keyword>
<dbReference type="InterPro" id="IPR029063">
    <property type="entry name" value="SAM-dependent_MTases_sf"/>
</dbReference>
<feature type="domain" description="DNA methylase N-4/N-6" evidence="5">
    <location>
        <begin position="22"/>
        <end position="301"/>
    </location>
</feature>
<protein>
    <recommendedName>
        <fullName evidence="4">Methyltransferase</fullName>
        <ecNumber evidence="4">2.1.1.-</ecNumber>
    </recommendedName>
</protein>
<evidence type="ECO:0000313" key="7">
    <source>
        <dbReference type="EMBL" id="KWT79697.1"/>
    </source>
</evidence>
<evidence type="ECO:0000313" key="8">
    <source>
        <dbReference type="Proteomes" id="UP000060487"/>
    </source>
</evidence>
<dbReference type="GO" id="GO:0009007">
    <property type="term" value="F:site-specific DNA-methyltransferase (adenine-specific) activity"/>
    <property type="evidence" value="ECO:0007669"/>
    <property type="project" value="UniProtKB-EC"/>
</dbReference>
<name>A0ABR5SCD7_9BACT</name>
<dbReference type="EMBL" id="LNQR01000102">
    <property type="protein sequence ID" value="KWT79697.1"/>
    <property type="molecule type" value="Genomic_DNA"/>
</dbReference>
<dbReference type="PROSITE" id="PS00092">
    <property type="entry name" value="N6_MTASE"/>
    <property type="match status" value="1"/>
</dbReference>
<dbReference type="SUPFAM" id="SSF53335">
    <property type="entry name" value="S-adenosyl-L-methionine-dependent methyltransferases"/>
    <property type="match status" value="1"/>
</dbReference>
<gene>
    <name evidence="7" type="ORF">ASN18_2670</name>
</gene>
<dbReference type="PANTHER" id="PTHR13370:SF24">
    <property type="entry name" value="TYPE III RESTRICTION-MODIFICATION ENZYME STYLTI MOD SUBUNIT"/>
    <property type="match status" value="1"/>
</dbReference>
<reference evidence="7 8" key="1">
    <citation type="submission" date="2015-11" db="EMBL/GenBank/DDBJ databases">
        <authorList>
            <person name="Lin W."/>
        </authorList>
    </citation>
    <scope>NUCLEOTIDE SEQUENCE [LARGE SCALE GENOMIC DNA]</scope>
    <source>
        <strain evidence="7 8">HCH-1</strain>
    </source>
</reference>
<proteinExistence type="inferred from homology"/>
<evidence type="ECO:0000256" key="2">
    <source>
        <dbReference type="ARBA" id="ARBA00022603"/>
    </source>
</evidence>
<evidence type="ECO:0000256" key="4">
    <source>
        <dbReference type="RuleBase" id="RU362026"/>
    </source>
</evidence>
<dbReference type="PANTHER" id="PTHR13370">
    <property type="entry name" value="RNA METHYLASE-RELATED"/>
    <property type="match status" value="1"/>
</dbReference>
<dbReference type="EC" id="2.1.1.-" evidence="4"/>
<dbReference type="Pfam" id="PF01555">
    <property type="entry name" value="N6_N4_Mtase"/>
    <property type="match status" value="1"/>
</dbReference>
<evidence type="ECO:0000256" key="1">
    <source>
        <dbReference type="ARBA" id="ARBA00006594"/>
    </source>
</evidence>
<evidence type="ECO:0000259" key="6">
    <source>
        <dbReference type="Pfam" id="PF04471"/>
    </source>
</evidence>
<feature type="domain" description="Restriction endonuclease type IV Mrr" evidence="6">
    <location>
        <begin position="336"/>
        <end position="427"/>
    </location>
</feature>
<comment type="caution">
    <text evidence="7">The sequence shown here is derived from an EMBL/GenBank/DDBJ whole genome shotgun (WGS) entry which is preliminary data.</text>
</comment>
<dbReference type="Gene3D" id="3.40.50.150">
    <property type="entry name" value="Vaccinia Virus protein VP39"/>
    <property type="match status" value="1"/>
</dbReference>
<evidence type="ECO:0000256" key="3">
    <source>
        <dbReference type="ARBA" id="ARBA00022679"/>
    </source>
</evidence>
<dbReference type="GO" id="GO:0032259">
    <property type="term" value="P:methylation"/>
    <property type="evidence" value="ECO:0007669"/>
    <property type="project" value="UniProtKB-KW"/>
</dbReference>
<dbReference type="Proteomes" id="UP000060487">
    <property type="component" value="Unassembled WGS sequence"/>
</dbReference>
<dbReference type="Pfam" id="PF04471">
    <property type="entry name" value="Mrr_cat"/>
    <property type="match status" value="1"/>
</dbReference>
<comment type="similarity">
    <text evidence="1 4">Belongs to the N(4)/N(6)-methyltransferase family.</text>
</comment>
<keyword evidence="8" id="KW-1185">Reference proteome</keyword>